<gene>
    <name evidence="12" type="ORF">C0J50_19090</name>
</gene>
<evidence type="ECO:0000256" key="4">
    <source>
        <dbReference type="ARBA" id="ARBA00022618"/>
    </source>
</evidence>
<feature type="region of interest" description="Disordered" evidence="10">
    <location>
        <begin position="106"/>
        <end position="183"/>
    </location>
</feature>
<evidence type="ECO:0000256" key="9">
    <source>
        <dbReference type="SAM" id="Coils"/>
    </source>
</evidence>
<comment type="subcellular location">
    <subcellularLocation>
        <location evidence="1">Chromosome</location>
        <location evidence="1">Centromere</location>
    </subcellularLocation>
</comment>
<evidence type="ECO:0000259" key="11">
    <source>
        <dbReference type="Pfam" id="PF07557"/>
    </source>
</evidence>
<dbReference type="EMBL" id="MU551633">
    <property type="protein sequence ID" value="KAI5621155.1"/>
    <property type="molecule type" value="Genomic_DNA"/>
</dbReference>
<feature type="compositionally biased region" description="Polar residues" evidence="10">
    <location>
        <begin position="133"/>
        <end position="147"/>
    </location>
</feature>
<comment type="caution">
    <text evidence="12">The sequence shown here is derived from an EMBL/GenBank/DDBJ whole genome shotgun (WGS) entry which is preliminary data.</text>
</comment>
<evidence type="ECO:0000313" key="12">
    <source>
        <dbReference type="EMBL" id="KAI5621155.1"/>
    </source>
</evidence>
<feature type="region of interest" description="Disordered" evidence="10">
    <location>
        <begin position="210"/>
        <end position="230"/>
    </location>
</feature>
<feature type="compositionally biased region" description="Basic and acidic residues" evidence="10">
    <location>
        <begin position="359"/>
        <end position="380"/>
    </location>
</feature>
<protein>
    <submittedName>
        <fullName evidence="12">Shugoshin-like 2</fullName>
    </submittedName>
</protein>
<feature type="region of interest" description="Disordered" evidence="10">
    <location>
        <begin position="350"/>
        <end position="408"/>
    </location>
</feature>
<dbReference type="GO" id="GO:0051177">
    <property type="term" value="P:meiotic sister chromatid cohesion"/>
    <property type="evidence" value="ECO:0007669"/>
    <property type="project" value="TreeGrafter"/>
</dbReference>
<proteinExistence type="inferred from homology"/>
<feature type="domain" description="Shugoshin C-terminal" evidence="11">
    <location>
        <begin position="807"/>
        <end position="829"/>
    </location>
</feature>
<comment type="similarity">
    <text evidence="2">Belongs to the shugoshin family.</text>
</comment>
<dbReference type="GO" id="GO:0005634">
    <property type="term" value="C:nucleus"/>
    <property type="evidence" value="ECO:0007669"/>
    <property type="project" value="InterPro"/>
</dbReference>
<organism evidence="12 13">
    <name type="scientific">Silurus asotus</name>
    <name type="common">Amur catfish</name>
    <name type="synonym">Parasilurus asotus</name>
    <dbReference type="NCBI Taxonomy" id="30991"/>
    <lineage>
        <taxon>Eukaryota</taxon>
        <taxon>Metazoa</taxon>
        <taxon>Chordata</taxon>
        <taxon>Craniata</taxon>
        <taxon>Vertebrata</taxon>
        <taxon>Euteleostomi</taxon>
        <taxon>Actinopterygii</taxon>
        <taxon>Neopterygii</taxon>
        <taxon>Teleostei</taxon>
        <taxon>Ostariophysi</taxon>
        <taxon>Siluriformes</taxon>
        <taxon>Siluridae</taxon>
        <taxon>Silurus</taxon>
    </lineage>
</organism>
<evidence type="ECO:0000256" key="6">
    <source>
        <dbReference type="ARBA" id="ARBA00023054"/>
    </source>
</evidence>
<keyword evidence="8" id="KW-0137">Centromere</keyword>
<dbReference type="InterPro" id="IPR011515">
    <property type="entry name" value="Shugoshin_C"/>
</dbReference>
<dbReference type="PANTHER" id="PTHR21577:SF3">
    <property type="entry name" value="SHUGOSHIN 1-RELATED"/>
    <property type="match status" value="1"/>
</dbReference>
<feature type="region of interest" description="Disordered" evidence="10">
    <location>
        <begin position="289"/>
        <end position="308"/>
    </location>
</feature>
<reference evidence="12" key="1">
    <citation type="submission" date="2018-07" db="EMBL/GenBank/DDBJ databases">
        <title>Comparative genomics of catfishes provides insights into carnivory and benthic adaptation.</title>
        <authorList>
            <person name="Zhang Y."/>
            <person name="Wang D."/>
            <person name="Peng Z."/>
            <person name="Zheng S."/>
            <person name="Shao F."/>
            <person name="Tao W."/>
        </authorList>
    </citation>
    <scope>NUCLEOTIDE SEQUENCE</scope>
    <source>
        <strain evidence="12">Chongqing</strain>
    </source>
</reference>
<keyword evidence="5" id="KW-0159">Chromosome partition</keyword>
<feature type="coiled-coil region" evidence="9">
    <location>
        <begin position="41"/>
        <end position="68"/>
    </location>
</feature>
<evidence type="ECO:0000256" key="3">
    <source>
        <dbReference type="ARBA" id="ARBA00022454"/>
    </source>
</evidence>
<dbReference type="InterPro" id="IPR038889">
    <property type="entry name" value="Shugoshin1/2"/>
</dbReference>
<name>A0AAD5AS65_SILAS</name>
<evidence type="ECO:0000256" key="5">
    <source>
        <dbReference type="ARBA" id="ARBA00022829"/>
    </source>
</evidence>
<dbReference type="Proteomes" id="UP001205998">
    <property type="component" value="Unassembled WGS sequence"/>
</dbReference>
<evidence type="ECO:0000256" key="8">
    <source>
        <dbReference type="ARBA" id="ARBA00023328"/>
    </source>
</evidence>
<feature type="compositionally biased region" description="Acidic residues" evidence="10">
    <location>
        <begin position="107"/>
        <end position="116"/>
    </location>
</feature>
<feature type="region of interest" description="Disordered" evidence="10">
    <location>
        <begin position="493"/>
        <end position="519"/>
    </location>
</feature>
<evidence type="ECO:0000256" key="1">
    <source>
        <dbReference type="ARBA" id="ARBA00004584"/>
    </source>
</evidence>
<keyword evidence="3" id="KW-0158">Chromosome</keyword>
<keyword evidence="7" id="KW-0131">Cell cycle</keyword>
<evidence type="ECO:0000256" key="2">
    <source>
        <dbReference type="ARBA" id="ARBA00010845"/>
    </source>
</evidence>
<dbReference type="AlphaFoldDB" id="A0AAD5AS65"/>
<keyword evidence="13" id="KW-1185">Reference proteome</keyword>
<sequence>MEKKPNTIKQTAAKIKTKIHNTSSFFKLSLKTNNKALALALVAQKEKSKQLEMETARLQKDLQNLRFDLAIQRHKNTKMFRVLREFYNNSLNCMAKAVDLISKEEGAESADTEIPDESSHTEKDATALLPGQKTRTSLYKSGQQKNTEGPGGKVSMLNDDQPHSSSPQSIEKPHSPKVDSTAPQNALYESEMEITVVDNVAEIVTVQTKGKKSCKIDQRKTSKNNDPCSARSRESIVLNYDQEAVESSCPKSTTVNTSMRTSCETDLQTNTHNKSEEESLPQRVELLHEEEESVTAQRKTHVTSRYTKSNRRLDSQKLFAGYTNKKQIDVIPPHESSFISASNDLEDYFSDQGVQSQRRSKESLYDSMSKDKDIEREAEMLKPQNNSENSRKTYVIPHSSRPQDRRTKVSSFSIDLRVKESSKCIDFHNDVQEICSEKRQSMQSTQSLSWTGECNTLRNRGTYVINTGQISECSDLPIHTLDTHTHVTSSETANEISLESTNTAQCSSAMQSDQEVSHLPENRRAVCDENVFDNLFDHSPIGHTKAKKPKTAVPKERKKNFTTKENASTKRRHKYSFTQTSDILPKEIPLPGDNKKKNSTSTNLFQEVTESLNSSAHEEAFMDEPATETGDTNSTHLGHFDHNDDLDSISHININLKDASQKHHNTQNAKSKCRDTYVVLSNCNSQLNGKENVAVMSSNEEGLIADRTFVPDHDSDSQSTPIRAEQLRQKHSGLFSEDRPPWESLDYGFTESFMADSPVTIQKNTQEISSETMNIYEEPEWNMSHLSPDGRAMKSLTNTDLTANSLGRSRRKAAPVSYKEPPLNCKMRRGDKFSDTKFLHSPVFKDKKKKSLRKMQSKCPI</sequence>
<evidence type="ECO:0000256" key="10">
    <source>
        <dbReference type="SAM" id="MobiDB-lite"/>
    </source>
</evidence>
<feature type="compositionally biased region" description="Polar residues" evidence="10">
    <location>
        <begin position="493"/>
        <end position="514"/>
    </location>
</feature>
<evidence type="ECO:0000256" key="7">
    <source>
        <dbReference type="ARBA" id="ARBA00023306"/>
    </source>
</evidence>
<evidence type="ECO:0000313" key="13">
    <source>
        <dbReference type="Proteomes" id="UP001205998"/>
    </source>
</evidence>
<accession>A0AAD5AS65</accession>
<dbReference type="Pfam" id="PF07557">
    <property type="entry name" value="Shugoshin_C"/>
    <property type="match status" value="1"/>
</dbReference>
<dbReference type="PANTHER" id="PTHR21577">
    <property type="entry name" value="SHUGOSHIN"/>
    <property type="match status" value="1"/>
</dbReference>
<keyword evidence="4" id="KW-0132">Cell division</keyword>
<dbReference type="GO" id="GO:0045132">
    <property type="term" value="P:meiotic chromosome segregation"/>
    <property type="evidence" value="ECO:0007669"/>
    <property type="project" value="InterPro"/>
</dbReference>
<keyword evidence="6 9" id="KW-0175">Coiled coil</keyword>
<dbReference type="GO" id="GO:0051301">
    <property type="term" value="P:cell division"/>
    <property type="evidence" value="ECO:0007669"/>
    <property type="project" value="UniProtKB-KW"/>
</dbReference>
<dbReference type="GO" id="GO:0000776">
    <property type="term" value="C:kinetochore"/>
    <property type="evidence" value="ECO:0007669"/>
    <property type="project" value="TreeGrafter"/>
</dbReference>